<gene>
    <name evidence="6" type="ORF">JD276_07165</name>
</gene>
<name>A0A934Q8K3_9MICO</name>
<organism evidence="6 7">
    <name type="scientific">Leucobacter chromiisoli</name>
    <dbReference type="NCBI Taxonomy" id="2796471"/>
    <lineage>
        <taxon>Bacteria</taxon>
        <taxon>Bacillati</taxon>
        <taxon>Actinomycetota</taxon>
        <taxon>Actinomycetes</taxon>
        <taxon>Micrococcales</taxon>
        <taxon>Microbacteriaceae</taxon>
        <taxon>Leucobacter</taxon>
    </lineage>
</organism>
<dbReference type="PANTHER" id="PTHR11941:SF54">
    <property type="entry name" value="ENOYL-COA HYDRATASE, MITOCHONDRIAL"/>
    <property type="match status" value="1"/>
</dbReference>
<evidence type="ECO:0000256" key="5">
    <source>
        <dbReference type="RuleBase" id="RU003707"/>
    </source>
</evidence>
<keyword evidence="2" id="KW-0456">Lyase</keyword>
<evidence type="ECO:0000256" key="4">
    <source>
        <dbReference type="ARBA" id="ARBA00023717"/>
    </source>
</evidence>
<dbReference type="Gene3D" id="1.10.12.10">
    <property type="entry name" value="Lyase 2-enoyl-coa Hydratase, Chain A, domain 2"/>
    <property type="match status" value="1"/>
</dbReference>
<dbReference type="SUPFAM" id="SSF52096">
    <property type="entry name" value="ClpP/crotonase"/>
    <property type="match status" value="1"/>
</dbReference>
<dbReference type="InterPro" id="IPR001753">
    <property type="entry name" value="Enoyl-CoA_hydra/iso"/>
</dbReference>
<comment type="catalytic activity">
    <reaction evidence="4">
        <text>a 4-saturated-(3S)-3-hydroxyacyl-CoA = a (3E)-enoyl-CoA + H2O</text>
        <dbReference type="Rhea" id="RHEA:20724"/>
        <dbReference type="ChEBI" id="CHEBI:15377"/>
        <dbReference type="ChEBI" id="CHEBI:58521"/>
        <dbReference type="ChEBI" id="CHEBI:137480"/>
        <dbReference type="EC" id="4.2.1.17"/>
    </reaction>
</comment>
<dbReference type="GO" id="GO:0004300">
    <property type="term" value="F:enoyl-CoA hydratase activity"/>
    <property type="evidence" value="ECO:0007669"/>
    <property type="project" value="UniProtKB-EC"/>
</dbReference>
<dbReference type="Proteomes" id="UP000608530">
    <property type="component" value="Unassembled WGS sequence"/>
</dbReference>
<proteinExistence type="inferred from homology"/>
<dbReference type="GO" id="GO:0006635">
    <property type="term" value="P:fatty acid beta-oxidation"/>
    <property type="evidence" value="ECO:0007669"/>
    <property type="project" value="TreeGrafter"/>
</dbReference>
<dbReference type="Pfam" id="PF00378">
    <property type="entry name" value="ECH_1"/>
    <property type="match status" value="1"/>
</dbReference>
<dbReference type="CDD" id="cd06558">
    <property type="entry name" value="crotonase-like"/>
    <property type="match status" value="1"/>
</dbReference>
<dbReference type="Gene3D" id="3.90.226.10">
    <property type="entry name" value="2-enoyl-CoA Hydratase, Chain A, domain 1"/>
    <property type="match status" value="1"/>
</dbReference>
<protein>
    <submittedName>
        <fullName evidence="6">Enoyl-CoA hydratase/isomerase family protein</fullName>
    </submittedName>
</protein>
<dbReference type="InterPro" id="IPR018376">
    <property type="entry name" value="Enoyl-CoA_hyd/isom_CS"/>
</dbReference>
<keyword evidence="7" id="KW-1185">Reference proteome</keyword>
<evidence type="ECO:0000256" key="3">
    <source>
        <dbReference type="ARBA" id="ARBA00023709"/>
    </source>
</evidence>
<sequence>MPHEDVRETAEHLELGTPTVLMRIEDQVGIITLNRPERLNALTFELLDGLERAWRIASDRADVRVVVFTGAGRAFCAGADIDEYLSDPVDLQRLLAPFADLRPDRGLELRKPVIAAVDGVCFGGGLTLLLATDIRFASARSRFATPETGWGVLASFGGTQRLLRQIPHAVALSMLLGGDVLQAEDAIRHGLVSHVVEGDVRAQAIAYAKTVAERSPLAAQATKELALRAYDTTLSDGIRMEDLMVRLLQDTEDAKEGIAAWQEKRAPRFRGC</sequence>
<dbReference type="EMBL" id="JAEHOH010000009">
    <property type="protein sequence ID" value="MBK0418812.1"/>
    <property type="molecule type" value="Genomic_DNA"/>
</dbReference>
<evidence type="ECO:0000256" key="2">
    <source>
        <dbReference type="ARBA" id="ARBA00023239"/>
    </source>
</evidence>
<accession>A0A934Q8K3</accession>
<dbReference type="PROSITE" id="PS00166">
    <property type="entry name" value="ENOYL_COA_HYDRATASE"/>
    <property type="match status" value="1"/>
</dbReference>
<comment type="similarity">
    <text evidence="1 5">Belongs to the enoyl-CoA hydratase/isomerase family.</text>
</comment>
<evidence type="ECO:0000256" key="1">
    <source>
        <dbReference type="ARBA" id="ARBA00005254"/>
    </source>
</evidence>
<dbReference type="InterPro" id="IPR029045">
    <property type="entry name" value="ClpP/crotonase-like_dom_sf"/>
</dbReference>
<reference evidence="6" key="1">
    <citation type="submission" date="2020-12" db="EMBL/GenBank/DDBJ databases">
        <title>Leucobacter sp. CAS1, isolated from Chromium sludge.</title>
        <authorList>
            <person name="Xu Z."/>
        </authorList>
    </citation>
    <scope>NUCLEOTIDE SEQUENCE</scope>
    <source>
        <strain evidence="6">CSA1</strain>
    </source>
</reference>
<evidence type="ECO:0000313" key="6">
    <source>
        <dbReference type="EMBL" id="MBK0418812.1"/>
    </source>
</evidence>
<comment type="catalytic activity">
    <reaction evidence="3">
        <text>a (3S)-3-hydroxyacyl-CoA = a (2E)-enoyl-CoA + H2O</text>
        <dbReference type="Rhea" id="RHEA:16105"/>
        <dbReference type="ChEBI" id="CHEBI:15377"/>
        <dbReference type="ChEBI" id="CHEBI:57318"/>
        <dbReference type="ChEBI" id="CHEBI:58856"/>
        <dbReference type="EC" id="4.2.1.17"/>
    </reaction>
</comment>
<dbReference type="AlphaFoldDB" id="A0A934Q8K3"/>
<evidence type="ECO:0000313" key="7">
    <source>
        <dbReference type="Proteomes" id="UP000608530"/>
    </source>
</evidence>
<dbReference type="RefSeq" id="WP_200114962.1">
    <property type="nucleotide sequence ID" value="NZ_JAEHOH010000009.1"/>
</dbReference>
<dbReference type="PANTHER" id="PTHR11941">
    <property type="entry name" value="ENOYL-COA HYDRATASE-RELATED"/>
    <property type="match status" value="1"/>
</dbReference>
<dbReference type="InterPro" id="IPR014748">
    <property type="entry name" value="Enoyl-CoA_hydra_C"/>
</dbReference>
<comment type="caution">
    <text evidence="6">The sequence shown here is derived from an EMBL/GenBank/DDBJ whole genome shotgun (WGS) entry which is preliminary data.</text>
</comment>